<organism evidence="1 2">
    <name type="scientific">Larinioides sclopetarius</name>
    <dbReference type="NCBI Taxonomy" id="280406"/>
    <lineage>
        <taxon>Eukaryota</taxon>
        <taxon>Metazoa</taxon>
        <taxon>Ecdysozoa</taxon>
        <taxon>Arthropoda</taxon>
        <taxon>Chelicerata</taxon>
        <taxon>Arachnida</taxon>
        <taxon>Araneae</taxon>
        <taxon>Araneomorphae</taxon>
        <taxon>Entelegynae</taxon>
        <taxon>Araneoidea</taxon>
        <taxon>Araneidae</taxon>
        <taxon>Larinioides</taxon>
    </lineage>
</organism>
<dbReference type="Proteomes" id="UP001497382">
    <property type="component" value="Unassembled WGS sequence"/>
</dbReference>
<evidence type="ECO:0000313" key="1">
    <source>
        <dbReference type="EMBL" id="CAL1264420.1"/>
    </source>
</evidence>
<sequence length="43" mass="4844">MDFMHVTPHVPTYDFFGGSHWSIPTADEQTLYTIGYLLPAVTS</sequence>
<proteinExistence type="predicted"/>
<name>A0AAV1YZM9_9ARAC</name>
<evidence type="ECO:0000313" key="2">
    <source>
        <dbReference type="Proteomes" id="UP001497382"/>
    </source>
</evidence>
<accession>A0AAV1YZM9</accession>
<dbReference type="EMBL" id="CAXIEN010000013">
    <property type="protein sequence ID" value="CAL1264420.1"/>
    <property type="molecule type" value="Genomic_DNA"/>
</dbReference>
<reference evidence="1 2" key="1">
    <citation type="submission" date="2024-04" db="EMBL/GenBank/DDBJ databases">
        <authorList>
            <person name="Rising A."/>
            <person name="Reimegard J."/>
            <person name="Sonavane S."/>
            <person name="Akerstrom W."/>
            <person name="Nylinder S."/>
            <person name="Hedman E."/>
            <person name="Kallberg Y."/>
        </authorList>
    </citation>
    <scope>NUCLEOTIDE SEQUENCE [LARGE SCALE GENOMIC DNA]</scope>
</reference>
<keyword evidence="2" id="KW-1185">Reference proteome</keyword>
<protein>
    <submittedName>
        <fullName evidence="1">Uncharacterized protein</fullName>
    </submittedName>
</protein>
<comment type="caution">
    <text evidence="1">The sequence shown here is derived from an EMBL/GenBank/DDBJ whole genome shotgun (WGS) entry which is preliminary data.</text>
</comment>
<gene>
    <name evidence="1" type="ORF">LARSCL_LOCUS2021</name>
</gene>
<feature type="non-terminal residue" evidence="1">
    <location>
        <position position="43"/>
    </location>
</feature>
<dbReference type="AlphaFoldDB" id="A0AAV1YZM9"/>